<dbReference type="Gene3D" id="3.30.160.70">
    <property type="entry name" value="Methylated DNA-protein cysteine methyltransferase domain"/>
    <property type="match status" value="1"/>
</dbReference>
<organism evidence="13 14">
    <name type="scientific">Ottowia testudinis</name>
    <dbReference type="NCBI Taxonomy" id="2816950"/>
    <lineage>
        <taxon>Bacteria</taxon>
        <taxon>Pseudomonadati</taxon>
        <taxon>Pseudomonadota</taxon>
        <taxon>Betaproteobacteria</taxon>
        <taxon>Burkholderiales</taxon>
        <taxon>Comamonadaceae</taxon>
        <taxon>Ottowia</taxon>
    </lineage>
</organism>
<dbReference type="InterPro" id="IPR008332">
    <property type="entry name" value="MethylG_MeTrfase_N"/>
</dbReference>
<dbReference type="Pfam" id="PF02870">
    <property type="entry name" value="Methyltransf_1N"/>
    <property type="match status" value="1"/>
</dbReference>
<dbReference type="GO" id="GO:0005737">
    <property type="term" value="C:cytoplasm"/>
    <property type="evidence" value="ECO:0007669"/>
    <property type="project" value="UniProtKB-SubCell"/>
</dbReference>
<evidence type="ECO:0000313" key="13">
    <source>
        <dbReference type="EMBL" id="QTD46641.1"/>
    </source>
</evidence>
<name>A0A975CIW9_9BURK</name>
<keyword evidence="14" id="KW-1185">Reference proteome</keyword>
<feature type="active site" description="Nucleophile; methyl group acceptor" evidence="9">
    <location>
        <position position="135"/>
    </location>
</feature>
<keyword evidence="6 9" id="KW-0227">DNA damage</keyword>
<dbReference type="InterPro" id="IPR023546">
    <property type="entry name" value="MGMT"/>
</dbReference>
<dbReference type="CDD" id="cd06445">
    <property type="entry name" value="ATase"/>
    <property type="match status" value="1"/>
</dbReference>
<dbReference type="PROSITE" id="PS00374">
    <property type="entry name" value="MGMT"/>
    <property type="match status" value="1"/>
</dbReference>
<dbReference type="PANTHER" id="PTHR10815:SF5">
    <property type="entry name" value="METHYLATED-DNA--PROTEIN-CYSTEINE METHYLTRANSFERASE"/>
    <property type="match status" value="1"/>
</dbReference>
<dbReference type="EC" id="2.1.1.63" evidence="9"/>
<accession>A0A975CIW9</accession>
<dbReference type="Gene3D" id="1.10.10.10">
    <property type="entry name" value="Winged helix-like DNA-binding domain superfamily/Winged helix DNA-binding domain"/>
    <property type="match status" value="1"/>
</dbReference>
<evidence type="ECO:0000256" key="5">
    <source>
        <dbReference type="ARBA" id="ARBA00022679"/>
    </source>
</evidence>
<comment type="subcellular location">
    <subcellularLocation>
        <location evidence="9">Cytoplasm</location>
    </subcellularLocation>
</comment>
<dbReference type="PANTHER" id="PTHR10815">
    <property type="entry name" value="METHYLATED-DNA--PROTEIN-CYSTEINE METHYLTRANSFERASE"/>
    <property type="match status" value="1"/>
</dbReference>
<comment type="function">
    <text evidence="9">Involved in the cellular defense against the biological effects of O6-methylguanine (O6-MeG) and O4-methylthymine (O4-MeT) in DNA. Repairs the methylated nucleobase in DNA by stoichiometrically transferring the methyl group to a cysteine residue in the enzyme. This is a suicide reaction: the enzyme is irreversibly inactivated.</text>
</comment>
<evidence type="ECO:0000256" key="4">
    <source>
        <dbReference type="ARBA" id="ARBA00022603"/>
    </source>
</evidence>
<dbReference type="GO" id="GO:0032259">
    <property type="term" value="P:methylation"/>
    <property type="evidence" value="ECO:0007669"/>
    <property type="project" value="UniProtKB-KW"/>
</dbReference>
<dbReference type="SUPFAM" id="SSF53155">
    <property type="entry name" value="Methylated DNA-protein cysteine methyltransferase domain"/>
    <property type="match status" value="1"/>
</dbReference>
<dbReference type="Proteomes" id="UP000663903">
    <property type="component" value="Chromosome"/>
</dbReference>
<keyword evidence="3 9" id="KW-0963">Cytoplasm</keyword>
<proteinExistence type="inferred from homology"/>
<evidence type="ECO:0000256" key="9">
    <source>
        <dbReference type="HAMAP-Rule" id="MF_00772"/>
    </source>
</evidence>
<dbReference type="GO" id="GO:0003908">
    <property type="term" value="F:methylated-DNA-[protein]-cysteine S-methyltransferase activity"/>
    <property type="evidence" value="ECO:0007669"/>
    <property type="project" value="UniProtKB-UniRule"/>
</dbReference>
<comment type="similarity">
    <text evidence="2 9">Belongs to the MGMT family.</text>
</comment>
<feature type="region of interest" description="Disordered" evidence="10">
    <location>
        <begin position="166"/>
        <end position="188"/>
    </location>
</feature>
<dbReference type="RefSeq" id="WP_208010540.1">
    <property type="nucleotide sequence ID" value="NZ_CP071796.1"/>
</dbReference>
<evidence type="ECO:0000256" key="8">
    <source>
        <dbReference type="ARBA" id="ARBA00049348"/>
    </source>
</evidence>
<dbReference type="EMBL" id="CP071796">
    <property type="protein sequence ID" value="QTD46641.1"/>
    <property type="molecule type" value="Genomic_DNA"/>
</dbReference>
<evidence type="ECO:0000259" key="11">
    <source>
        <dbReference type="Pfam" id="PF01035"/>
    </source>
</evidence>
<dbReference type="FunFam" id="1.10.10.10:FF:000214">
    <property type="entry name" value="Methylated-DNA--protein-cysteine methyltransferase"/>
    <property type="match status" value="1"/>
</dbReference>
<evidence type="ECO:0000256" key="1">
    <source>
        <dbReference type="ARBA" id="ARBA00001286"/>
    </source>
</evidence>
<dbReference type="InterPro" id="IPR036631">
    <property type="entry name" value="MGMT_N_sf"/>
</dbReference>
<feature type="domain" description="Methylguanine DNA methyltransferase ribonuclease-like" evidence="12">
    <location>
        <begin position="8"/>
        <end position="79"/>
    </location>
</feature>
<evidence type="ECO:0000256" key="10">
    <source>
        <dbReference type="SAM" id="MobiDB-lite"/>
    </source>
</evidence>
<dbReference type="InterPro" id="IPR036217">
    <property type="entry name" value="MethylDNA_cys_MeTrfase_DNAb"/>
</dbReference>
<dbReference type="GO" id="GO:0006307">
    <property type="term" value="P:DNA alkylation repair"/>
    <property type="evidence" value="ECO:0007669"/>
    <property type="project" value="UniProtKB-UniRule"/>
</dbReference>
<gene>
    <name evidence="13" type="ORF">J1M35_07140</name>
</gene>
<dbReference type="NCBIfam" id="TIGR00589">
    <property type="entry name" value="ogt"/>
    <property type="match status" value="1"/>
</dbReference>
<feature type="domain" description="Methylated-DNA-[protein]-cysteine S-methyltransferase DNA binding" evidence="11">
    <location>
        <begin position="84"/>
        <end position="163"/>
    </location>
</feature>
<sequence>MKHPHTFHTLTATPLGDLLLAATPQGLSGAWFTEGQRGVPDWPSWGAPTHGQPLLGQAAREMAEYFAGQRQRFDVPLDLSGGTAFQQSVWRALLDIDAGDSRSYSQVAARIGHPAAVRAVGTAVGANPVSVIVPCHRVLGSRGTLAGYGGGLSRKVALLRREGWSVDAPADGTPPAPTLRPQRVAVRH</sequence>
<dbReference type="HAMAP" id="MF_00772">
    <property type="entry name" value="OGT"/>
    <property type="match status" value="1"/>
</dbReference>
<dbReference type="AlphaFoldDB" id="A0A975CIW9"/>
<comment type="catalytic activity">
    <reaction evidence="1 9">
        <text>a 4-O-methyl-thymidine in DNA + L-cysteinyl-[protein] = a thymidine in DNA + S-methyl-L-cysteinyl-[protein]</text>
        <dbReference type="Rhea" id="RHEA:53428"/>
        <dbReference type="Rhea" id="RHEA-COMP:10131"/>
        <dbReference type="Rhea" id="RHEA-COMP:10132"/>
        <dbReference type="Rhea" id="RHEA-COMP:13555"/>
        <dbReference type="Rhea" id="RHEA-COMP:13556"/>
        <dbReference type="ChEBI" id="CHEBI:29950"/>
        <dbReference type="ChEBI" id="CHEBI:82612"/>
        <dbReference type="ChEBI" id="CHEBI:137386"/>
        <dbReference type="ChEBI" id="CHEBI:137387"/>
        <dbReference type="EC" id="2.1.1.63"/>
    </reaction>
</comment>
<dbReference type="InterPro" id="IPR001497">
    <property type="entry name" value="MethylDNA_cys_MeTrfase_AS"/>
</dbReference>
<evidence type="ECO:0000256" key="2">
    <source>
        <dbReference type="ARBA" id="ARBA00008711"/>
    </source>
</evidence>
<evidence type="ECO:0000256" key="3">
    <source>
        <dbReference type="ARBA" id="ARBA00022490"/>
    </source>
</evidence>
<dbReference type="KEGG" id="otd:J1M35_07140"/>
<evidence type="ECO:0000259" key="12">
    <source>
        <dbReference type="Pfam" id="PF02870"/>
    </source>
</evidence>
<keyword evidence="4 9" id="KW-0489">Methyltransferase</keyword>
<evidence type="ECO:0000313" key="14">
    <source>
        <dbReference type="Proteomes" id="UP000663903"/>
    </source>
</evidence>
<dbReference type="SUPFAM" id="SSF46767">
    <property type="entry name" value="Methylated DNA-protein cysteine methyltransferase, C-terminal domain"/>
    <property type="match status" value="1"/>
</dbReference>
<comment type="catalytic activity">
    <reaction evidence="8 9">
        <text>a 6-O-methyl-2'-deoxyguanosine in DNA + L-cysteinyl-[protein] = S-methyl-L-cysteinyl-[protein] + a 2'-deoxyguanosine in DNA</text>
        <dbReference type="Rhea" id="RHEA:24000"/>
        <dbReference type="Rhea" id="RHEA-COMP:10131"/>
        <dbReference type="Rhea" id="RHEA-COMP:10132"/>
        <dbReference type="Rhea" id="RHEA-COMP:11367"/>
        <dbReference type="Rhea" id="RHEA-COMP:11368"/>
        <dbReference type="ChEBI" id="CHEBI:29950"/>
        <dbReference type="ChEBI" id="CHEBI:82612"/>
        <dbReference type="ChEBI" id="CHEBI:85445"/>
        <dbReference type="ChEBI" id="CHEBI:85448"/>
        <dbReference type="EC" id="2.1.1.63"/>
    </reaction>
</comment>
<protein>
    <recommendedName>
        <fullName evidence="9">Methylated-DNA--protein-cysteine methyltransferase</fullName>
        <ecNumber evidence="9">2.1.1.63</ecNumber>
    </recommendedName>
    <alternativeName>
        <fullName evidence="9">6-O-methylguanine-DNA methyltransferase</fullName>
        <shortName evidence="9">MGMT</shortName>
    </alternativeName>
    <alternativeName>
        <fullName evidence="9">O-6-methylguanine-DNA-alkyltransferase</fullName>
    </alternativeName>
</protein>
<keyword evidence="7 9" id="KW-0234">DNA repair</keyword>
<evidence type="ECO:0000256" key="6">
    <source>
        <dbReference type="ARBA" id="ARBA00022763"/>
    </source>
</evidence>
<comment type="miscellaneous">
    <text evidence="9">This enzyme catalyzes only one turnover and therefore is not strictly catalytic. According to one definition, an enzyme is a biocatalyst that acts repeatedly and over many reaction cycles.</text>
</comment>
<keyword evidence="5 9" id="KW-0808">Transferase</keyword>
<dbReference type="InterPro" id="IPR036388">
    <property type="entry name" value="WH-like_DNA-bd_sf"/>
</dbReference>
<reference evidence="13" key="1">
    <citation type="submission" date="2021-03" db="EMBL/GenBank/DDBJ databases">
        <title>Ottowia sp. 27C isolated from the cloaca of a Giant Asian pond turtle (Heosemys grandis).</title>
        <authorList>
            <person name="Spergser J."/>
            <person name="Busse H.-J."/>
        </authorList>
    </citation>
    <scope>NUCLEOTIDE SEQUENCE</scope>
    <source>
        <strain evidence="13">27C</strain>
    </source>
</reference>
<dbReference type="Pfam" id="PF01035">
    <property type="entry name" value="DNA_binding_1"/>
    <property type="match status" value="1"/>
</dbReference>
<evidence type="ECO:0000256" key="7">
    <source>
        <dbReference type="ARBA" id="ARBA00023204"/>
    </source>
</evidence>
<dbReference type="InterPro" id="IPR014048">
    <property type="entry name" value="MethylDNA_cys_MeTrfase_DNA-bd"/>
</dbReference>